<reference evidence="1 2" key="1">
    <citation type="submission" date="2019-06" db="EMBL/GenBank/DDBJ databases">
        <title>Sequencing the genomes of 1000 actinobacteria strains.</title>
        <authorList>
            <person name="Klenk H.-P."/>
        </authorList>
    </citation>
    <scope>NUCLEOTIDE SEQUENCE [LARGE SCALE GENOMIC DNA]</scope>
    <source>
        <strain evidence="1 2">DSM 24683</strain>
    </source>
</reference>
<sequence>MGMNAFVSPVPFPAFDAVAPEVYREFYGMPIYVTVPTADLERSVDFWVRGLGFIDLFTIPGRLIHLRRWAFQDVLLVTGEGADVPSAVSVAFAAVLGQLDEVAGRCEELVPGCTSGPVQQPWNSDELTVITPENARVILTAARPLDPDSAKAAELRELGIDVPASR</sequence>
<keyword evidence="2" id="KW-1185">Reference proteome</keyword>
<comment type="caution">
    <text evidence="1">The sequence shown here is derived from an EMBL/GenBank/DDBJ whole genome shotgun (WGS) entry which is preliminary data.</text>
</comment>
<evidence type="ECO:0008006" key="3">
    <source>
        <dbReference type="Google" id="ProtNLM"/>
    </source>
</evidence>
<dbReference type="Proteomes" id="UP000318380">
    <property type="component" value="Unassembled WGS sequence"/>
</dbReference>
<gene>
    <name evidence="1" type="ORF">FB561_2877</name>
</gene>
<dbReference type="InterPro" id="IPR029068">
    <property type="entry name" value="Glyas_Bleomycin-R_OHBP_Dase"/>
</dbReference>
<dbReference type="EMBL" id="VIVK01000001">
    <property type="protein sequence ID" value="TWD81755.1"/>
    <property type="molecule type" value="Genomic_DNA"/>
</dbReference>
<dbReference type="Gene3D" id="3.10.180.10">
    <property type="entry name" value="2,3-Dihydroxybiphenyl 1,2-Dioxygenase, domain 1"/>
    <property type="match status" value="1"/>
</dbReference>
<evidence type="ECO:0000313" key="2">
    <source>
        <dbReference type="Proteomes" id="UP000318380"/>
    </source>
</evidence>
<evidence type="ECO:0000313" key="1">
    <source>
        <dbReference type="EMBL" id="TWD81755.1"/>
    </source>
</evidence>
<organism evidence="1 2">
    <name type="scientific">Kribbella amoyensis</name>
    <dbReference type="NCBI Taxonomy" id="996641"/>
    <lineage>
        <taxon>Bacteria</taxon>
        <taxon>Bacillati</taxon>
        <taxon>Actinomycetota</taxon>
        <taxon>Actinomycetes</taxon>
        <taxon>Propionibacteriales</taxon>
        <taxon>Kribbellaceae</taxon>
        <taxon>Kribbella</taxon>
    </lineage>
</organism>
<protein>
    <recommendedName>
        <fullName evidence="3">VOC domain-containing protein</fullName>
    </recommendedName>
</protein>
<proteinExistence type="predicted"/>
<accession>A0A561BS95</accession>
<dbReference type="SUPFAM" id="SSF54593">
    <property type="entry name" value="Glyoxalase/Bleomycin resistance protein/Dihydroxybiphenyl dioxygenase"/>
    <property type="match status" value="1"/>
</dbReference>
<dbReference type="CDD" id="cd06587">
    <property type="entry name" value="VOC"/>
    <property type="match status" value="1"/>
</dbReference>
<dbReference type="AlphaFoldDB" id="A0A561BS95"/>
<name>A0A561BS95_9ACTN</name>